<feature type="domain" description="NGO1945-like C-terminal" evidence="3">
    <location>
        <begin position="174"/>
        <end position="270"/>
    </location>
</feature>
<name>A0ABV6SZR7_9GAMM</name>
<sequence length="290" mass="31791">MQDTPDTVGRDDAPRSGAAVPGTLAARGALRTQQDAFSAHIRDPDRHPPPPGVDPRRMQVYRDLFFNNVSRLLAGNFPVIRRIRGDAWPAMVRAFYRDHGCRTPLFPEIPREFLRWLGGSDGHEPWLAELAHYEWIELALQISEAAVDDIAHDRLDAPGTDAAAALLGGRPLLSPLAWPLAYAWPVQRIGPDFLPDAPPPAPTLLLLHRDASGRVRFHSPSPLAWRLLQRLDEAPALTGRAQLEALAAEAGVTADATFVREGTAMLLRWHREGIVPGIRRDGDGTGATLG</sequence>
<dbReference type="InterPro" id="IPR054098">
    <property type="entry name" value="NGO1945-like_C"/>
</dbReference>
<dbReference type="Pfam" id="PF22106">
    <property type="entry name" value="NGO1945_C"/>
    <property type="match status" value="1"/>
</dbReference>
<keyword evidence="5" id="KW-1185">Reference proteome</keyword>
<dbReference type="InterPro" id="IPR044922">
    <property type="entry name" value="DUF2063_N_sf"/>
</dbReference>
<evidence type="ECO:0000259" key="3">
    <source>
        <dbReference type="Pfam" id="PF22106"/>
    </source>
</evidence>
<dbReference type="InterPro" id="IPR018640">
    <property type="entry name" value="DUF2063"/>
</dbReference>
<evidence type="ECO:0000313" key="4">
    <source>
        <dbReference type="EMBL" id="MFC0718422.1"/>
    </source>
</evidence>
<feature type="region of interest" description="Disordered" evidence="1">
    <location>
        <begin position="1"/>
        <end position="26"/>
    </location>
</feature>
<organism evidence="4 5">
    <name type="scientific">Luteimonas padinae</name>
    <dbReference type="NCBI Taxonomy" id="1714359"/>
    <lineage>
        <taxon>Bacteria</taxon>
        <taxon>Pseudomonadati</taxon>
        <taxon>Pseudomonadota</taxon>
        <taxon>Gammaproteobacteria</taxon>
        <taxon>Lysobacterales</taxon>
        <taxon>Lysobacteraceae</taxon>
        <taxon>Luteimonas</taxon>
    </lineage>
</organism>
<dbReference type="EMBL" id="JBHLTF010000032">
    <property type="protein sequence ID" value="MFC0718422.1"/>
    <property type="molecule type" value="Genomic_DNA"/>
</dbReference>
<dbReference type="Gene3D" id="1.10.150.690">
    <property type="entry name" value="DUF2063"/>
    <property type="match status" value="1"/>
</dbReference>
<dbReference type="RefSeq" id="WP_189495908.1">
    <property type="nucleotide sequence ID" value="NZ_BMZT01000003.1"/>
</dbReference>
<gene>
    <name evidence="4" type="ORF">ACFFFU_11795</name>
</gene>
<dbReference type="Proteomes" id="UP001589898">
    <property type="component" value="Unassembled WGS sequence"/>
</dbReference>
<dbReference type="Pfam" id="PF09836">
    <property type="entry name" value="DUF2063"/>
    <property type="match status" value="1"/>
</dbReference>
<proteinExistence type="predicted"/>
<evidence type="ECO:0000259" key="2">
    <source>
        <dbReference type="Pfam" id="PF09836"/>
    </source>
</evidence>
<feature type="domain" description="Putative DNA-binding" evidence="2">
    <location>
        <begin position="33"/>
        <end position="117"/>
    </location>
</feature>
<dbReference type="Gene3D" id="3.90.930.50">
    <property type="match status" value="1"/>
</dbReference>
<protein>
    <submittedName>
        <fullName evidence="4">DUF2063 domain-containing protein</fullName>
    </submittedName>
</protein>
<evidence type="ECO:0000256" key="1">
    <source>
        <dbReference type="SAM" id="MobiDB-lite"/>
    </source>
</evidence>
<comment type="caution">
    <text evidence="4">The sequence shown here is derived from an EMBL/GenBank/DDBJ whole genome shotgun (WGS) entry which is preliminary data.</text>
</comment>
<evidence type="ECO:0000313" key="5">
    <source>
        <dbReference type="Proteomes" id="UP001589898"/>
    </source>
</evidence>
<accession>A0ABV6SZR7</accession>
<reference evidence="4 5" key="1">
    <citation type="submission" date="2024-09" db="EMBL/GenBank/DDBJ databases">
        <authorList>
            <person name="Sun Q."/>
            <person name="Mori K."/>
        </authorList>
    </citation>
    <scope>NUCLEOTIDE SEQUENCE [LARGE SCALE GENOMIC DNA]</scope>
    <source>
        <strain evidence="4 5">KCTC 52403</strain>
    </source>
</reference>